<dbReference type="OrthoDB" id="3176171at2759"/>
<evidence type="ECO:0000313" key="3">
    <source>
        <dbReference type="Proteomes" id="UP000189704"/>
    </source>
</evidence>
<dbReference type="KEGG" id="csyr:103249225"/>
<feature type="region of interest" description="Disordered" evidence="2">
    <location>
        <begin position="1"/>
        <end position="26"/>
    </location>
</feature>
<feature type="coiled-coil region" evidence="1">
    <location>
        <begin position="51"/>
        <end position="144"/>
    </location>
</feature>
<dbReference type="GeneID" id="103249225"/>
<evidence type="ECO:0000256" key="2">
    <source>
        <dbReference type="SAM" id="MobiDB-lite"/>
    </source>
</evidence>
<evidence type="ECO:0000256" key="1">
    <source>
        <dbReference type="SAM" id="Coils"/>
    </source>
</evidence>
<gene>
    <name evidence="4" type="primary">LOC103249225</name>
</gene>
<dbReference type="Proteomes" id="UP000189704">
    <property type="component" value="Unplaced"/>
</dbReference>
<evidence type="ECO:0000313" key="4">
    <source>
        <dbReference type="RefSeq" id="XP_008046063.2"/>
    </source>
</evidence>
<feature type="compositionally biased region" description="Basic and acidic residues" evidence="2">
    <location>
        <begin position="15"/>
        <end position="25"/>
    </location>
</feature>
<accession>A0A1U7SPG9</accession>
<name>A0A1U7SPG9_CARSF</name>
<dbReference type="RefSeq" id="XP_008046063.2">
    <property type="nucleotide sequence ID" value="XM_008047872.2"/>
</dbReference>
<proteinExistence type="predicted"/>
<sequence>MRVMRNAMKSAGVGENDKGDGEPHQEAGLVTFSHWPDAMESKLLIGGRNIMDHTNEQQKMLELKRQEIAEQKRREREMQQEMMLRDEETMELRGTYTSLQQEVEVKTKKLKKLYAKLQAVKAEIQDQHDEYIRVRQDLEEAQNEQTRELKLKYLIIENFIPPEEKNKIMNRLFLDCEEEQWKFQPLVPAGV</sequence>
<organism evidence="3 4">
    <name type="scientific">Carlito syrichta</name>
    <name type="common">Philippine tarsier</name>
    <name type="synonym">Tarsius syrichta</name>
    <dbReference type="NCBI Taxonomy" id="1868482"/>
    <lineage>
        <taxon>Eukaryota</taxon>
        <taxon>Metazoa</taxon>
        <taxon>Chordata</taxon>
        <taxon>Craniata</taxon>
        <taxon>Vertebrata</taxon>
        <taxon>Euteleostomi</taxon>
        <taxon>Mammalia</taxon>
        <taxon>Eutheria</taxon>
        <taxon>Euarchontoglires</taxon>
        <taxon>Primates</taxon>
        <taxon>Haplorrhini</taxon>
        <taxon>Tarsiiformes</taxon>
        <taxon>Tarsiidae</taxon>
        <taxon>Carlito</taxon>
    </lineage>
</organism>
<protein>
    <submittedName>
        <fullName evidence="4">Kinesin-like protein KIF3C</fullName>
    </submittedName>
</protein>
<dbReference type="AlphaFoldDB" id="A0A1U7SPG9"/>
<reference evidence="4" key="1">
    <citation type="submission" date="2025-08" db="UniProtKB">
        <authorList>
            <consortium name="RefSeq"/>
        </authorList>
    </citation>
    <scope>IDENTIFICATION</scope>
</reference>
<keyword evidence="3" id="KW-1185">Reference proteome</keyword>
<keyword evidence="1" id="KW-0175">Coiled coil</keyword>